<evidence type="ECO:0000259" key="11">
    <source>
        <dbReference type="PROSITE" id="PS50939"/>
    </source>
</evidence>
<feature type="transmembrane region" description="Helical" evidence="8">
    <location>
        <begin position="233"/>
        <end position="253"/>
    </location>
</feature>
<evidence type="ECO:0000256" key="7">
    <source>
        <dbReference type="ARBA" id="ARBA00023136"/>
    </source>
</evidence>
<evidence type="ECO:0000256" key="5">
    <source>
        <dbReference type="ARBA" id="ARBA00022982"/>
    </source>
</evidence>
<name>A0A2N9I088_FAGSY</name>
<sequence length="434" mass="48068">MATFRSWVPVPRSFVGFCVLILVLEPKLPALADDSSNVGVGSGGGGVPELCDIDVRSFLPPPYGNISSVVCKPIWNTFMLRYSQDKDNVVNIILSAVYTTGWVGMGFSRDGMMVGSSAMVGWINRKGHAKIKQYYLQGSKEGSVIPDKGELPLTGIPASVVIHGPSIYLAFQLKFQNHLAHQPIILAFGSEIPRHSHLSKHDDKTTITFDFSGGSSMSVASTNFGKMKKNHGVLGIIGWGLILPIGAIVPRYFKHKDPLWYYLHSVIQVIGFVIGLAAVVLGRRLYNMINANFPTHRGIGIFVLVLSILQILAFFLRPNKDAKIRKFWNWYHHWLGRFALFFGAVNIVLGIQIGGAGSDWKIGYGFLVGIVIVTVIVLEALAWMRSTWSELEFDPIVEVVQCVDYLVQMLENCLRAGLMFAYECQLPPQPKLTE</sequence>
<protein>
    <recommendedName>
        <fullName evidence="13">Cytochrome b561 and DOMON domain-containing protein</fullName>
    </recommendedName>
</protein>
<evidence type="ECO:0000256" key="8">
    <source>
        <dbReference type="SAM" id="Phobius"/>
    </source>
</evidence>
<feature type="domain" description="DOMON" evidence="10">
    <location>
        <begin position="76"/>
        <end position="189"/>
    </location>
</feature>
<keyword evidence="5" id="KW-0249">Electron transport</keyword>
<evidence type="ECO:0000313" key="12">
    <source>
        <dbReference type="EMBL" id="SPD17443.1"/>
    </source>
</evidence>
<feature type="transmembrane region" description="Helical" evidence="8">
    <location>
        <begin position="259"/>
        <end position="286"/>
    </location>
</feature>
<evidence type="ECO:0000256" key="6">
    <source>
        <dbReference type="ARBA" id="ARBA00022989"/>
    </source>
</evidence>
<dbReference type="CDD" id="cd08760">
    <property type="entry name" value="Cyt_b561_FRRS1_like"/>
    <property type="match status" value="1"/>
</dbReference>
<dbReference type="Gene3D" id="1.20.120.1770">
    <property type="match status" value="1"/>
</dbReference>
<evidence type="ECO:0008006" key="13">
    <source>
        <dbReference type="Google" id="ProtNLM"/>
    </source>
</evidence>
<feature type="transmembrane region" description="Helical" evidence="8">
    <location>
        <begin position="89"/>
        <end position="107"/>
    </location>
</feature>
<proteinExistence type="predicted"/>
<keyword evidence="4 9" id="KW-0732">Signal</keyword>
<reference evidence="12" key="1">
    <citation type="submission" date="2018-02" db="EMBL/GenBank/DDBJ databases">
        <authorList>
            <person name="Cohen D.B."/>
            <person name="Kent A.D."/>
        </authorList>
    </citation>
    <scope>NUCLEOTIDE SEQUENCE</scope>
</reference>
<feature type="transmembrane region" description="Helical" evidence="8">
    <location>
        <begin position="336"/>
        <end position="355"/>
    </location>
</feature>
<evidence type="ECO:0000259" key="10">
    <source>
        <dbReference type="PROSITE" id="PS50836"/>
    </source>
</evidence>
<dbReference type="CDD" id="cd09631">
    <property type="entry name" value="DOMON_DOH"/>
    <property type="match status" value="1"/>
</dbReference>
<feature type="transmembrane region" description="Helical" evidence="8">
    <location>
        <begin position="362"/>
        <end position="384"/>
    </location>
</feature>
<feature type="domain" description="Cytochrome b561" evidence="11">
    <location>
        <begin position="192"/>
        <end position="387"/>
    </location>
</feature>
<feature type="chain" id="PRO_5014731398" description="Cytochrome b561 and DOMON domain-containing protein" evidence="9">
    <location>
        <begin position="33"/>
        <end position="434"/>
    </location>
</feature>
<evidence type="ECO:0000256" key="1">
    <source>
        <dbReference type="ARBA" id="ARBA00004370"/>
    </source>
</evidence>
<evidence type="ECO:0000256" key="2">
    <source>
        <dbReference type="ARBA" id="ARBA00022448"/>
    </source>
</evidence>
<gene>
    <name evidence="12" type="ORF">FSB_LOCUS45325</name>
</gene>
<dbReference type="Pfam" id="PF03188">
    <property type="entry name" value="Cytochrom_B561"/>
    <property type="match status" value="1"/>
</dbReference>
<keyword evidence="6 8" id="KW-1133">Transmembrane helix</keyword>
<dbReference type="PROSITE" id="PS50836">
    <property type="entry name" value="DOMON"/>
    <property type="match status" value="1"/>
</dbReference>
<keyword evidence="3 8" id="KW-0812">Transmembrane</keyword>
<evidence type="ECO:0000256" key="4">
    <source>
        <dbReference type="ARBA" id="ARBA00022729"/>
    </source>
</evidence>
<dbReference type="InterPro" id="IPR006593">
    <property type="entry name" value="Cyt_b561/ferric_Rdtase_TM"/>
</dbReference>
<dbReference type="PROSITE" id="PS50939">
    <property type="entry name" value="CYTOCHROME_B561"/>
    <property type="match status" value="1"/>
</dbReference>
<evidence type="ECO:0000256" key="9">
    <source>
        <dbReference type="SAM" id="SignalP"/>
    </source>
</evidence>
<dbReference type="GO" id="GO:0016020">
    <property type="term" value="C:membrane"/>
    <property type="evidence" value="ECO:0007669"/>
    <property type="project" value="UniProtKB-SubCell"/>
</dbReference>
<evidence type="ECO:0000256" key="3">
    <source>
        <dbReference type="ARBA" id="ARBA00022692"/>
    </source>
</evidence>
<dbReference type="SMART" id="SM00665">
    <property type="entry name" value="B561"/>
    <property type="match status" value="1"/>
</dbReference>
<feature type="transmembrane region" description="Helical" evidence="8">
    <location>
        <begin position="298"/>
        <end position="316"/>
    </location>
</feature>
<dbReference type="InterPro" id="IPR045266">
    <property type="entry name" value="DOH_DOMON"/>
</dbReference>
<dbReference type="SMART" id="SM00664">
    <property type="entry name" value="DoH"/>
    <property type="match status" value="1"/>
</dbReference>
<organism evidence="12">
    <name type="scientific">Fagus sylvatica</name>
    <name type="common">Beechnut</name>
    <dbReference type="NCBI Taxonomy" id="28930"/>
    <lineage>
        <taxon>Eukaryota</taxon>
        <taxon>Viridiplantae</taxon>
        <taxon>Streptophyta</taxon>
        <taxon>Embryophyta</taxon>
        <taxon>Tracheophyta</taxon>
        <taxon>Spermatophyta</taxon>
        <taxon>Magnoliopsida</taxon>
        <taxon>eudicotyledons</taxon>
        <taxon>Gunneridae</taxon>
        <taxon>Pentapetalae</taxon>
        <taxon>rosids</taxon>
        <taxon>fabids</taxon>
        <taxon>Fagales</taxon>
        <taxon>Fagaceae</taxon>
        <taxon>Fagus</taxon>
    </lineage>
</organism>
<accession>A0A2N9I088</accession>
<dbReference type="PANTHER" id="PTHR23130">
    <property type="entry name" value="CYTOCHROME B561 AND DOMON DOMAIN-CONTAINING PROTEIN"/>
    <property type="match status" value="1"/>
</dbReference>
<dbReference type="AlphaFoldDB" id="A0A2N9I088"/>
<dbReference type="EMBL" id="OIVN01004446">
    <property type="protein sequence ID" value="SPD17443.1"/>
    <property type="molecule type" value="Genomic_DNA"/>
</dbReference>
<dbReference type="InterPro" id="IPR005018">
    <property type="entry name" value="DOMON_domain"/>
</dbReference>
<feature type="signal peptide" evidence="9">
    <location>
        <begin position="1"/>
        <end position="32"/>
    </location>
</feature>
<dbReference type="Pfam" id="PF03351">
    <property type="entry name" value="DOMON"/>
    <property type="match status" value="1"/>
</dbReference>
<comment type="subcellular location">
    <subcellularLocation>
        <location evidence="1">Membrane</location>
    </subcellularLocation>
</comment>
<keyword evidence="7 8" id="KW-0472">Membrane</keyword>
<keyword evidence="2" id="KW-0813">Transport</keyword>
<dbReference type="PANTHER" id="PTHR23130:SF115">
    <property type="entry name" value="OS01G0680900 PROTEIN"/>
    <property type="match status" value="1"/>
</dbReference>